<dbReference type="GO" id="GO:0061630">
    <property type="term" value="F:ubiquitin protein ligase activity"/>
    <property type="evidence" value="ECO:0007669"/>
    <property type="project" value="UniProtKB-UniRule"/>
</dbReference>
<dbReference type="AlphaFoldDB" id="A0A4P9ZN35"/>
<sequence length="284" mass="31583">MTDPNAVNLFRANPSLAFSQLLSQPSGSVNQASSPAIQRTVSNVSDSSSRSTRPSAPDASGAGFSGLLNGSTMDSELVLLLKKFKKRHTQSRINALEELKEYIGRADDSQLQQLLTAWPRLYSKYSIDVSHRLRLMTNQVQVHLVQRMDKKIAPVLRELMPYWVLAFFDPSKESALCAQEAFNTLFKPDKRPKALAKYQSTIVGFLSHNLRRHTPETLADKQITDPEERLIIYELVLGSSFRSLGYLLLSAHLAHHPTDGVPNPDAIPANMACSAYTFVRGSRS</sequence>
<comment type="similarity">
    <text evidence="1">Belongs to the LTN1 family.</text>
</comment>
<dbReference type="Proteomes" id="UP000268162">
    <property type="component" value="Unassembled WGS sequence"/>
</dbReference>
<dbReference type="GO" id="GO:0016567">
    <property type="term" value="P:protein ubiquitination"/>
    <property type="evidence" value="ECO:0007669"/>
    <property type="project" value="UniProtKB-UniPathway"/>
</dbReference>
<dbReference type="GO" id="GO:0072344">
    <property type="term" value="P:rescue of stalled ribosome"/>
    <property type="evidence" value="ECO:0007669"/>
    <property type="project" value="UniProtKB-UniRule"/>
</dbReference>
<dbReference type="EMBL" id="ML003448">
    <property type="protein sequence ID" value="RKP33942.1"/>
    <property type="molecule type" value="Genomic_DNA"/>
</dbReference>
<feature type="region of interest" description="Disordered" evidence="2">
    <location>
        <begin position="29"/>
        <end position="67"/>
    </location>
</feature>
<keyword evidence="5" id="KW-1185">Reference proteome</keyword>
<dbReference type="InterPro" id="IPR016024">
    <property type="entry name" value="ARM-type_fold"/>
</dbReference>
<dbReference type="GO" id="GO:1990112">
    <property type="term" value="C:RQC complex"/>
    <property type="evidence" value="ECO:0007669"/>
    <property type="project" value="UniProtKB-UniRule"/>
</dbReference>
<dbReference type="PANTHER" id="PTHR12389">
    <property type="entry name" value="ZINC FINGER PROTEIN 294"/>
    <property type="match status" value="1"/>
</dbReference>
<comment type="subunit">
    <text evidence="1">Component of the ribosome quality control complex (RQC).</text>
</comment>
<dbReference type="STRING" id="215637.A0A4P9ZN35"/>
<keyword evidence="1" id="KW-0833">Ubl conjugation pathway</keyword>
<dbReference type="GO" id="GO:1990116">
    <property type="term" value="P:ribosome-associated ubiquitin-dependent protein catabolic process"/>
    <property type="evidence" value="ECO:0007669"/>
    <property type="project" value="UniProtKB-UniRule"/>
</dbReference>
<dbReference type="Pfam" id="PF22958">
    <property type="entry name" value="Ltn1_1st"/>
    <property type="match status" value="1"/>
</dbReference>
<dbReference type="InterPro" id="IPR039795">
    <property type="entry name" value="LTN1/Rkr1"/>
</dbReference>
<protein>
    <recommendedName>
        <fullName evidence="1">E3 ubiquitin-protein ligase listerin</fullName>
        <ecNumber evidence="1">2.3.2.27</ecNumber>
    </recommendedName>
    <alternativeName>
        <fullName evidence="1">RING-type E3 ubiquitin transferase listerin</fullName>
    </alternativeName>
</protein>
<evidence type="ECO:0000313" key="4">
    <source>
        <dbReference type="EMBL" id="RKP33942.1"/>
    </source>
</evidence>
<accession>A0A4P9ZN35</accession>
<keyword evidence="1" id="KW-0863">Zinc-finger</keyword>
<comment type="pathway">
    <text evidence="1">Protein modification; protein ubiquitination.</text>
</comment>
<keyword evidence="1" id="KW-0808">Transferase</keyword>
<evidence type="ECO:0000313" key="5">
    <source>
        <dbReference type="Proteomes" id="UP000268162"/>
    </source>
</evidence>
<dbReference type="InterPro" id="IPR011989">
    <property type="entry name" value="ARM-like"/>
</dbReference>
<organism evidence="4 5">
    <name type="scientific">Dimargaris cristalligena</name>
    <dbReference type="NCBI Taxonomy" id="215637"/>
    <lineage>
        <taxon>Eukaryota</taxon>
        <taxon>Fungi</taxon>
        <taxon>Fungi incertae sedis</taxon>
        <taxon>Zoopagomycota</taxon>
        <taxon>Kickxellomycotina</taxon>
        <taxon>Dimargaritomycetes</taxon>
        <taxon>Dimargaritales</taxon>
        <taxon>Dimargaritaceae</taxon>
        <taxon>Dimargaris</taxon>
    </lineage>
</organism>
<dbReference type="PANTHER" id="PTHR12389:SF0">
    <property type="entry name" value="E3 UBIQUITIN-PROTEIN LIGASE LISTERIN"/>
    <property type="match status" value="1"/>
</dbReference>
<dbReference type="EC" id="2.3.2.27" evidence="1"/>
<gene>
    <name evidence="4" type="ORF">BJ085DRAFT_32188</name>
</gene>
<name>A0A4P9ZN35_9FUNG</name>
<reference evidence="5" key="1">
    <citation type="journal article" date="2018" name="Nat. Microbiol.">
        <title>Leveraging single-cell genomics to expand the fungal tree of life.</title>
        <authorList>
            <person name="Ahrendt S.R."/>
            <person name="Quandt C.A."/>
            <person name="Ciobanu D."/>
            <person name="Clum A."/>
            <person name="Salamov A."/>
            <person name="Andreopoulos B."/>
            <person name="Cheng J.F."/>
            <person name="Woyke T."/>
            <person name="Pelin A."/>
            <person name="Henrissat B."/>
            <person name="Reynolds N.K."/>
            <person name="Benny G.L."/>
            <person name="Smith M.E."/>
            <person name="James T.Y."/>
            <person name="Grigoriev I.V."/>
        </authorList>
    </citation>
    <scope>NUCLEOTIDE SEQUENCE [LARGE SCALE GENOMIC DNA]</scope>
    <source>
        <strain evidence="5">RSA 468</strain>
    </source>
</reference>
<dbReference type="GO" id="GO:0043023">
    <property type="term" value="F:ribosomal large subunit binding"/>
    <property type="evidence" value="ECO:0007669"/>
    <property type="project" value="TreeGrafter"/>
</dbReference>
<proteinExistence type="inferred from homology"/>
<dbReference type="SUPFAM" id="SSF48371">
    <property type="entry name" value="ARM repeat"/>
    <property type="match status" value="1"/>
</dbReference>
<feature type="compositionally biased region" description="Polar residues" evidence="2">
    <location>
        <begin position="29"/>
        <end position="39"/>
    </location>
</feature>
<evidence type="ECO:0000259" key="3">
    <source>
        <dbReference type="Pfam" id="PF22958"/>
    </source>
</evidence>
<comment type="catalytic activity">
    <reaction evidence="1">
        <text>S-ubiquitinyl-[E2 ubiquitin-conjugating enzyme]-L-cysteine + [acceptor protein]-L-lysine = [E2 ubiquitin-conjugating enzyme]-L-cysteine + N(6)-ubiquitinyl-[acceptor protein]-L-lysine.</text>
        <dbReference type="EC" id="2.3.2.27"/>
    </reaction>
</comment>
<dbReference type="UniPathway" id="UPA00143"/>
<dbReference type="InterPro" id="IPR054476">
    <property type="entry name" value="Ltn1_N"/>
</dbReference>
<feature type="compositionally biased region" description="Low complexity" evidence="2">
    <location>
        <begin position="40"/>
        <end position="60"/>
    </location>
</feature>
<keyword evidence="1" id="KW-0479">Metal-binding</keyword>
<dbReference type="GO" id="GO:0005829">
    <property type="term" value="C:cytosol"/>
    <property type="evidence" value="ECO:0007669"/>
    <property type="project" value="UniProtKB-UniRule"/>
</dbReference>
<evidence type="ECO:0000256" key="1">
    <source>
        <dbReference type="RuleBase" id="RU367090"/>
    </source>
</evidence>
<feature type="domain" description="E3 ubiquitin-protein ligase listerin N-terminal" evidence="3">
    <location>
        <begin position="74"/>
        <end position="250"/>
    </location>
</feature>
<dbReference type="Gene3D" id="1.25.10.10">
    <property type="entry name" value="Leucine-rich Repeat Variant"/>
    <property type="match status" value="1"/>
</dbReference>
<evidence type="ECO:0000256" key="2">
    <source>
        <dbReference type="SAM" id="MobiDB-lite"/>
    </source>
</evidence>
<dbReference type="GO" id="GO:0008270">
    <property type="term" value="F:zinc ion binding"/>
    <property type="evidence" value="ECO:0007669"/>
    <property type="project" value="UniProtKB-KW"/>
</dbReference>
<keyword evidence="1" id="KW-0862">Zinc</keyword>
<comment type="function">
    <text evidence="1">E3 ubiquitin-protein ligase. Component of the ribosome quality control complex (RQC), a ribosome-associated complex that mediates ubiquitination and extraction of incompletely synthesized nascent chains for proteasomal degradation.</text>
</comment>